<dbReference type="InterPro" id="IPR006366">
    <property type="entry name" value="CobA/CysG_C"/>
</dbReference>
<dbReference type="CDD" id="cd11642">
    <property type="entry name" value="SUMT"/>
    <property type="match status" value="1"/>
</dbReference>
<evidence type="ECO:0000256" key="2">
    <source>
        <dbReference type="ARBA" id="ARBA00012162"/>
    </source>
</evidence>
<reference evidence="13 14" key="1">
    <citation type="submission" date="2016-10" db="EMBL/GenBank/DDBJ databases">
        <authorList>
            <person name="de Groot N.N."/>
        </authorList>
    </citation>
    <scope>NUCLEOTIDE SEQUENCE [LARGE SCALE GENOMIC DNA]</scope>
    <source>
        <strain evidence="13 14">DSM 29433</strain>
    </source>
</reference>
<evidence type="ECO:0000256" key="8">
    <source>
        <dbReference type="ARBA" id="ARBA00025705"/>
    </source>
</evidence>
<accession>A0A1I6M9U1</accession>
<dbReference type="STRING" id="1123755.SAMN05444714_1410"/>
<feature type="domain" description="Tetrapyrrole methylase" evidence="12">
    <location>
        <begin position="80"/>
        <end position="289"/>
    </location>
</feature>
<dbReference type="Gene3D" id="3.30.950.10">
    <property type="entry name" value="Methyltransferase, Cobalt-precorrin-4 Transmethylase, Domain 2"/>
    <property type="match status" value="1"/>
</dbReference>
<dbReference type="AlphaFoldDB" id="A0A1I6M9U1"/>
<dbReference type="PANTHER" id="PTHR45790">
    <property type="entry name" value="SIROHEME SYNTHASE-RELATED"/>
    <property type="match status" value="1"/>
</dbReference>
<name>A0A1I6M9U1_9RHOB</name>
<dbReference type="Pfam" id="PF00590">
    <property type="entry name" value="TP_methylase"/>
    <property type="match status" value="1"/>
</dbReference>
<dbReference type="InterPro" id="IPR003043">
    <property type="entry name" value="Uropor_MeTrfase_CS"/>
</dbReference>
<dbReference type="NCBIfam" id="TIGR01469">
    <property type="entry name" value="cobA_cysG_Cterm"/>
    <property type="match status" value="1"/>
</dbReference>
<protein>
    <recommendedName>
        <fullName evidence="2">uroporphyrinogen-III C-methyltransferase</fullName>
        <ecNumber evidence="2">2.1.1.107</ecNumber>
    </recommendedName>
</protein>
<evidence type="ECO:0000313" key="13">
    <source>
        <dbReference type="EMBL" id="SFS12388.1"/>
    </source>
</evidence>
<dbReference type="FunFam" id="3.40.1010.10:FF:000001">
    <property type="entry name" value="Siroheme synthase"/>
    <property type="match status" value="1"/>
</dbReference>
<dbReference type="Proteomes" id="UP000198926">
    <property type="component" value="Unassembled WGS sequence"/>
</dbReference>
<keyword evidence="14" id="KW-1185">Reference proteome</keyword>
<evidence type="ECO:0000256" key="6">
    <source>
        <dbReference type="ARBA" id="ARBA00022691"/>
    </source>
</evidence>
<dbReference type="InterPro" id="IPR000878">
    <property type="entry name" value="4pyrrol_Mease"/>
</dbReference>
<evidence type="ECO:0000313" key="14">
    <source>
        <dbReference type="Proteomes" id="UP000198926"/>
    </source>
</evidence>
<keyword evidence="3" id="KW-0169">Cobalamin biosynthesis</keyword>
<evidence type="ECO:0000256" key="10">
    <source>
        <dbReference type="RuleBase" id="RU003960"/>
    </source>
</evidence>
<dbReference type="InterPro" id="IPR014777">
    <property type="entry name" value="4pyrrole_Mease_sub1"/>
</dbReference>
<dbReference type="NCBIfam" id="NF004790">
    <property type="entry name" value="PRK06136.1"/>
    <property type="match status" value="1"/>
</dbReference>
<evidence type="ECO:0000256" key="11">
    <source>
        <dbReference type="SAM" id="Phobius"/>
    </source>
</evidence>
<dbReference type="EMBL" id="FOZM01000001">
    <property type="protein sequence ID" value="SFS12388.1"/>
    <property type="molecule type" value="Genomic_DNA"/>
</dbReference>
<dbReference type="InterPro" id="IPR014776">
    <property type="entry name" value="4pyrrole_Mease_sub2"/>
</dbReference>
<sequence length="343" mass="36155">MSAALVAAVAQAPVVQPRRSSFWGASVIIATIAGTSVTAIYIVRSFVIFPTSSAHGITPDMTTTIPLPEHHWPILSPGWVWLCGAGPGDAGLLTLHAVNGLRQADVVIYDALVQEDILSWAPQAEHIYAGKRGGKPSAKQRDISLRLVDLARAGKRVLRLKGGDPFVFGRGGEEAQTLVQHNVPIRIIPGISAGIGGLAYAGIPVTHRDVNQSVTFVTGHDQSGNTPGSLDWASIAKGSQVIVIYMGMKHIAQIAGQLMQAGRSADEPVAVVTTATTDQQQVLETSLGRVVDDIATSGMEPPAIICVGRSVLMRQVLDWQSMAAGQAPRNLDPLGRGRPAESA</sequence>
<dbReference type="Gene3D" id="3.40.1010.10">
    <property type="entry name" value="Cobalt-precorrin-4 Transmethylase, Domain 1"/>
    <property type="match status" value="1"/>
</dbReference>
<evidence type="ECO:0000256" key="1">
    <source>
        <dbReference type="ARBA" id="ARBA00005879"/>
    </source>
</evidence>
<dbReference type="InterPro" id="IPR035996">
    <property type="entry name" value="4pyrrol_Methylase_sf"/>
</dbReference>
<evidence type="ECO:0000256" key="9">
    <source>
        <dbReference type="ARBA" id="ARBA00060548"/>
    </source>
</evidence>
<keyword evidence="5 10" id="KW-0808">Transferase</keyword>
<dbReference type="GO" id="GO:0009236">
    <property type="term" value="P:cobalamin biosynthetic process"/>
    <property type="evidence" value="ECO:0007669"/>
    <property type="project" value="UniProtKB-KW"/>
</dbReference>
<dbReference type="PROSITE" id="PS00840">
    <property type="entry name" value="SUMT_2"/>
    <property type="match status" value="1"/>
</dbReference>
<dbReference type="GO" id="GO:0004851">
    <property type="term" value="F:uroporphyrin-III C-methyltransferase activity"/>
    <property type="evidence" value="ECO:0007669"/>
    <property type="project" value="UniProtKB-EC"/>
</dbReference>
<keyword evidence="4 10" id="KW-0489">Methyltransferase</keyword>
<dbReference type="SUPFAM" id="SSF53790">
    <property type="entry name" value="Tetrapyrrole methylase"/>
    <property type="match status" value="1"/>
</dbReference>
<dbReference type="GO" id="GO:0019354">
    <property type="term" value="P:siroheme biosynthetic process"/>
    <property type="evidence" value="ECO:0007669"/>
    <property type="project" value="UniProtKB-UniPathway"/>
</dbReference>
<comment type="pathway">
    <text evidence="9">Cofactor biosynthesis; adenosylcobalamin biosynthesis; precorrin-2 from uroporphyrinogen III: step 1/1.</text>
</comment>
<gene>
    <name evidence="13" type="ORF">SAMN05444714_1410</name>
</gene>
<dbReference type="PANTHER" id="PTHR45790:SF3">
    <property type="entry name" value="S-ADENOSYL-L-METHIONINE-DEPENDENT UROPORPHYRINOGEN III METHYLTRANSFERASE, CHLOROPLASTIC"/>
    <property type="match status" value="1"/>
</dbReference>
<keyword evidence="11" id="KW-0812">Transmembrane</keyword>
<feature type="transmembrane region" description="Helical" evidence="11">
    <location>
        <begin position="27"/>
        <end position="47"/>
    </location>
</feature>
<dbReference type="EC" id="2.1.1.107" evidence="2"/>
<keyword evidence="11" id="KW-1133">Transmembrane helix</keyword>
<proteinExistence type="inferred from homology"/>
<comment type="similarity">
    <text evidence="1 10">Belongs to the precorrin methyltransferase family.</text>
</comment>
<dbReference type="FunFam" id="3.30.950.10:FF:000001">
    <property type="entry name" value="Siroheme synthase"/>
    <property type="match status" value="1"/>
</dbReference>
<evidence type="ECO:0000259" key="12">
    <source>
        <dbReference type="Pfam" id="PF00590"/>
    </source>
</evidence>
<keyword evidence="11" id="KW-0472">Membrane</keyword>
<keyword evidence="7" id="KW-0627">Porphyrin biosynthesis</keyword>
<evidence type="ECO:0000256" key="7">
    <source>
        <dbReference type="ARBA" id="ARBA00023244"/>
    </source>
</evidence>
<keyword evidence="6" id="KW-0949">S-adenosyl-L-methionine</keyword>
<evidence type="ECO:0000256" key="3">
    <source>
        <dbReference type="ARBA" id="ARBA00022573"/>
    </source>
</evidence>
<comment type="pathway">
    <text evidence="8">Porphyrin-containing compound metabolism; siroheme biosynthesis; precorrin-2 from uroporphyrinogen III: step 1/1.</text>
</comment>
<dbReference type="InterPro" id="IPR050161">
    <property type="entry name" value="Siro_Cobalamin_biosynth"/>
</dbReference>
<dbReference type="UniPathway" id="UPA00262">
    <property type="reaction ID" value="UER00211"/>
</dbReference>
<dbReference type="GO" id="GO:0032259">
    <property type="term" value="P:methylation"/>
    <property type="evidence" value="ECO:0007669"/>
    <property type="project" value="UniProtKB-KW"/>
</dbReference>
<evidence type="ECO:0000256" key="4">
    <source>
        <dbReference type="ARBA" id="ARBA00022603"/>
    </source>
</evidence>
<organism evidence="13 14">
    <name type="scientific">Yoonia litorea</name>
    <dbReference type="NCBI Taxonomy" id="1123755"/>
    <lineage>
        <taxon>Bacteria</taxon>
        <taxon>Pseudomonadati</taxon>
        <taxon>Pseudomonadota</taxon>
        <taxon>Alphaproteobacteria</taxon>
        <taxon>Rhodobacterales</taxon>
        <taxon>Paracoccaceae</taxon>
        <taxon>Yoonia</taxon>
    </lineage>
</organism>
<evidence type="ECO:0000256" key="5">
    <source>
        <dbReference type="ARBA" id="ARBA00022679"/>
    </source>
</evidence>